<accession>A0AAN9F2D3</accession>
<reference evidence="1 2" key="1">
    <citation type="submission" date="2024-01" db="EMBL/GenBank/DDBJ databases">
        <title>The genomes of 5 underutilized Papilionoideae crops provide insights into root nodulation and disease resistanc.</title>
        <authorList>
            <person name="Yuan L."/>
        </authorList>
    </citation>
    <scope>NUCLEOTIDE SEQUENCE [LARGE SCALE GENOMIC DNA]</scope>
    <source>
        <strain evidence="1">ZHUSHIDOU_FW_LH</strain>
        <tissue evidence="1">Leaf</tissue>
    </source>
</reference>
<sequence>MSVWWQRKASRYFWNLNCCNADQSFKAFYSLSLSLFETFHFSDFRETALRTYFANEHDIGSSNCTCL</sequence>
<gene>
    <name evidence="1" type="ORF">RIF29_20999</name>
</gene>
<comment type="caution">
    <text evidence="1">The sequence shown here is derived from an EMBL/GenBank/DDBJ whole genome shotgun (WGS) entry which is preliminary data.</text>
</comment>
<dbReference type="EMBL" id="JAYWIO010000004">
    <property type="protein sequence ID" value="KAK7268302.1"/>
    <property type="molecule type" value="Genomic_DNA"/>
</dbReference>
<name>A0AAN9F2D3_CROPI</name>
<dbReference type="AlphaFoldDB" id="A0AAN9F2D3"/>
<proteinExistence type="predicted"/>
<protein>
    <submittedName>
        <fullName evidence="1">Uncharacterized protein</fullName>
    </submittedName>
</protein>
<evidence type="ECO:0000313" key="2">
    <source>
        <dbReference type="Proteomes" id="UP001372338"/>
    </source>
</evidence>
<dbReference type="Proteomes" id="UP001372338">
    <property type="component" value="Unassembled WGS sequence"/>
</dbReference>
<evidence type="ECO:0000313" key="1">
    <source>
        <dbReference type="EMBL" id="KAK7268302.1"/>
    </source>
</evidence>
<keyword evidence="2" id="KW-1185">Reference proteome</keyword>
<organism evidence="1 2">
    <name type="scientific">Crotalaria pallida</name>
    <name type="common">Smooth rattlebox</name>
    <name type="synonym">Crotalaria striata</name>
    <dbReference type="NCBI Taxonomy" id="3830"/>
    <lineage>
        <taxon>Eukaryota</taxon>
        <taxon>Viridiplantae</taxon>
        <taxon>Streptophyta</taxon>
        <taxon>Embryophyta</taxon>
        <taxon>Tracheophyta</taxon>
        <taxon>Spermatophyta</taxon>
        <taxon>Magnoliopsida</taxon>
        <taxon>eudicotyledons</taxon>
        <taxon>Gunneridae</taxon>
        <taxon>Pentapetalae</taxon>
        <taxon>rosids</taxon>
        <taxon>fabids</taxon>
        <taxon>Fabales</taxon>
        <taxon>Fabaceae</taxon>
        <taxon>Papilionoideae</taxon>
        <taxon>50 kb inversion clade</taxon>
        <taxon>genistoids sensu lato</taxon>
        <taxon>core genistoids</taxon>
        <taxon>Crotalarieae</taxon>
        <taxon>Crotalaria</taxon>
    </lineage>
</organism>